<keyword evidence="3" id="KW-1185">Reference proteome</keyword>
<dbReference type="Gene3D" id="3.40.50.150">
    <property type="entry name" value="Vaccinia Virus protein VP39"/>
    <property type="match status" value="1"/>
</dbReference>
<proteinExistence type="predicted"/>
<dbReference type="Proteomes" id="UP000322294">
    <property type="component" value="Unassembled WGS sequence"/>
</dbReference>
<dbReference type="EMBL" id="VNHO01000003">
    <property type="protein sequence ID" value="TYP58537.1"/>
    <property type="molecule type" value="Genomic_DNA"/>
</dbReference>
<dbReference type="InterPro" id="IPR029063">
    <property type="entry name" value="SAM-dependent_MTases_sf"/>
</dbReference>
<comment type="caution">
    <text evidence="2">The sequence shown here is derived from an EMBL/GenBank/DDBJ whole genome shotgun (WGS) entry which is preliminary data.</text>
</comment>
<name>A0A5S5AXE1_9FIRM</name>
<sequence length="208" mass="22929">MPESLRRFFNDLAPEWDGKVNHSPEKIRFILKLTGIAPGFKILDVGCGTGVLIPYLIEKIGPSGEITGIDIAEKMLERAREKFQEALFPNVKFAHGDIMNFESPDKFDAIIFYSVFPHIEDKPKCIKKTASLLNPGGKLTICHSESREKINALHRSAGSPVFHHLLPPADAVASYMKQAGLEVIHSIDNDDVYAVIGSLPVSGKGIYS</sequence>
<protein>
    <submittedName>
        <fullName evidence="2">Demethylmenaquinone methyltransferase/2-methoxy-6-polyprenyl-1,4-benzoquinol methylase</fullName>
    </submittedName>
</protein>
<dbReference type="SUPFAM" id="SSF53335">
    <property type="entry name" value="S-adenosyl-L-methionine-dependent methyltransferases"/>
    <property type="match status" value="1"/>
</dbReference>
<dbReference type="Pfam" id="PF13847">
    <property type="entry name" value="Methyltransf_31"/>
    <property type="match status" value="1"/>
</dbReference>
<accession>A0A5S5AXE1</accession>
<evidence type="ECO:0000313" key="2">
    <source>
        <dbReference type="EMBL" id="TYP58537.1"/>
    </source>
</evidence>
<evidence type="ECO:0000259" key="1">
    <source>
        <dbReference type="Pfam" id="PF13847"/>
    </source>
</evidence>
<dbReference type="CDD" id="cd02440">
    <property type="entry name" value="AdoMet_MTases"/>
    <property type="match status" value="1"/>
</dbReference>
<reference evidence="2 3" key="1">
    <citation type="submission" date="2019-07" db="EMBL/GenBank/DDBJ databases">
        <title>Genomic Encyclopedia of Type Strains, Phase I: the one thousand microbial genomes (KMG-I) project.</title>
        <authorList>
            <person name="Kyrpides N."/>
        </authorList>
    </citation>
    <scope>NUCLEOTIDE SEQUENCE [LARGE SCALE GENOMIC DNA]</scope>
    <source>
        <strain evidence="2 3">DSM 16647</strain>
    </source>
</reference>
<organism evidence="2 3">
    <name type="scientific">Thermosediminibacter litoriperuensis</name>
    <dbReference type="NCBI Taxonomy" id="291989"/>
    <lineage>
        <taxon>Bacteria</taxon>
        <taxon>Bacillati</taxon>
        <taxon>Bacillota</taxon>
        <taxon>Clostridia</taxon>
        <taxon>Thermosediminibacterales</taxon>
        <taxon>Thermosediminibacteraceae</taxon>
        <taxon>Thermosediminibacter</taxon>
    </lineage>
</organism>
<dbReference type="RefSeq" id="WP_148866107.1">
    <property type="nucleotide sequence ID" value="NZ_VNHO01000003.1"/>
</dbReference>
<keyword evidence="2" id="KW-0489">Methyltransferase</keyword>
<evidence type="ECO:0000313" key="3">
    <source>
        <dbReference type="Proteomes" id="UP000322294"/>
    </source>
</evidence>
<gene>
    <name evidence="2" type="ORF">LZ11_00383</name>
</gene>
<dbReference type="PANTHER" id="PTHR43861">
    <property type="entry name" value="TRANS-ACONITATE 2-METHYLTRANSFERASE-RELATED"/>
    <property type="match status" value="1"/>
</dbReference>
<dbReference type="OrthoDB" id="7365827at2"/>
<dbReference type="GO" id="GO:0032259">
    <property type="term" value="P:methylation"/>
    <property type="evidence" value="ECO:0007669"/>
    <property type="project" value="UniProtKB-KW"/>
</dbReference>
<dbReference type="GO" id="GO:0008168">
    <property type="term" value="F:methyltransferase activity"/>
    <property type="evidence" value="ECO:0007669"/>
    <property type="project" value="UniProtKB-KW"/>
</dbReference>
<feature type="domain" description="Methyltransferase" evidence="1">
    <location>
        <begin position="38"/>
        <end position="147"/>
    </location>
</feature>
<keyword evidence="2" id="KW-0808">Transferase</keyword>
<dbReference type="AlphaFoldDB" id="A0A5S5AXE1"/>
<dbReference type="InterPro" id="IPR025714">
    <property type="entry name" value="Methyltranfer_dom"/>
</dbReference>